<dbReference type="InterPro" id="IPR036485">
    <property type="entry name" value="Glu_synth_asu_C_sf"/>
</dbReference>
<sequence>MKQRWNPNLFKNFHQTEHDACGIVAAIEKRRIPTRENIMTCIDALVKMNHRAGFINGEGDGVGIHMDIPKKLWMEKLANAGQNPEIANDESFTVGHLFINQSADVDHVKSQIKLLFKKSGFLLIFESDRVTSSNALGPIALRQEPVFWQVALLPSDNVQLSKRLFELLIEIEKDENVHVASLSNFHVVYKVMGAGDILPKYYHDLAHPFIASTMTLGHNRYSTNTLSNFFRVQPFSVLAHNGEINTIAKLRDEAAMIGVPLPNGGSDSQDLSRTIETLICRYGYSLFEAMDILFPPIVNEIKAYPEHLQDLYTYIREAWGHFAQGPAAIISRHADEAVFSVDALGLRPLWKLETEKRFVFTSEPGIIPASEYTGEPKPLAPGEKIGLTWSSGDAIQVLEYEQFQEEVYTRFSKRFDITNFRKRLDVPKLENHVFAFAPAKVHNGQYAAFGWDREHIQLLEQMAEKGVEPIRSLGHDAPLAAIDPNRKNLADFIKESVAVVTNPAIDRDREMEHFSTRTVIGKRPSLASKTEASYVIELNSPILIEGKIGNDCAPQLHHPSYDQVVRSFQEKQLVHILSATFTAEETIPQALQRLSNEACEAVHSGKTLLVIDDTKAHQNGNLWIDPLLITSAVDQALTKQGLRRDCSVLLRSGAIRSLHDLVVAYGLGANAISPYLMFATVSSEESSTPVVNLFKALNKGLEKVISTIGIHELRGYSRLFSSIGLHDEIADVLNIANFFGSDSLQYDFEALKQDAIARAEDYTNESAKPRKTFHLFPRIWKAIGEVAQTGSYDNYRKKLSELETETPITIRHLLDIKKAEKQIPVEKVDISVGEHSLPFVIASMSFGSQNEVAFRAYAEAAERLNMVSLNGEGGEIKDMLGKYPRTRGQQIASGRFGVNAELLNSSNLLEIKIGQGAKPGEGGHLPGSKVTAKIAEARNATIGSDLISPSNNHDIYSIEDLAQMIAELKTANDKAKVAVKVPVVPNIGTIAVGIAKAGADIITLSGFDGGTGAARVHALQHVGLPVEIGVKAAHNALLEAGLRDKVEIWADGGMKSALDVLKVMLLGANRIGFGTLSMIAIGCTTCRGCHLDTCHVGIATQIESVAQAKEHGLRRFMPRQFDAAVQGLINLFTAFGNELKALTASLGFTRLQDIVGRSDLLEQTRGLRQMDLSNLLEVLEVEQLAQKEAAASAEEPSLLVAAGAEYLDYNAEDLHRSREFMTVTAEQRVLGSRVSCHRVRGRLDGSYKKLPDVTLRYKNGSIPGNGLGAYNTHGIHIHVDGGGQDGVGKTALGGSIFIFKTKGKNKKFYNGSVGKSFGYGAQKGLLIAQGNADARAGIRLSGADMIIGGQVTAPIPEQERGNIGARANIKGFAFEYMTNGRGLVLGDPGPWICAGMTGGVVYLRHQPEMGLTKAALERRIAKGAQVRLEPLSERGKADVQELLSKYIELLKEHGQHEEAQSLQPLLEHPEDHFFQVIPTKEQADPSISTE</sequence>
<dbReference type="GO" id="GO:0019676">
    <property type="term" value="P:ammonia assimilation cycle"/>
    <property type="evidence" value="ECO:0007669"/>
    <property type="project" value="TreeGrafter"/>
</dbReference>
<evidence type="ECO:0000313" key="16">
    <source>
        <dbReference type="EMBL" id="OAT73856.1"/>
    </source>
</evidence>
<evidence type="ECO:0000256" key="11">
    <source>
        <dbReference type="ARBA" id="ARBA00023014"/>
    </source>
</evidence>
<dbReference type="InterPro" id="IPR017932">
    <property type="entry name" value="GATase_2_dom"/>
</dbReference>
<evidence type="ECO:0000256" key="7">
    <source>
        <dbReference type="ARBA" id="ARBA00022723"/>
    </source>
</evidence>
<evidence type="ECO:0000256" key="4">
    <source>
        <dbReference type="ARBA" id="ARBA00022605"/>
    </source>
</evidence>
<comment type="pathway">
    <text evidence="14">Amino-acid biosynthesis.</text>
</comment>
<evidence type="ECO:0000256" key="13">
    <source>
        <dbReference type="ARBA" id="ARBA00023291"/>
    </source>
</evidence>
<dbReference type="CDD" id="cd02808">
    <property type="entry name" value="GltS_FMN"/>
    <property type="match status" value="1"/>
</dbReference>
<dbReference type="Gene3D" id="3.20.20.70">
    <property type="entry name" value="Aldolase class I"/>
    <property type="match status" value="2"/>
</dbReference>
<evidence type="ECO:0000256" key="3">
    <source>
        <dbReference type="ARBA" id="ARBA00009716"/>
    </source>
</evidence>
<dbReference type="Gene3D" id="2.160.20.60">
    <property type="entry name" value="Glutamate synthase, alpha subunit, C-terminal domain"/>
    <property type="match status" value="1"/>
</dbReference>
<dbReference type="EMBL" id="LXMA01000006">
    <property type="protein sequence ID" value="OAT73856.1"/>
    <property type="molecule type" value="Genomic_DNA"/>
</dbReference>
<evidence type="ECO:0000256" key="6">
    <source>
        <dbReference type="ARBA" id="ARBA00022643"/>
    </source>
</evidence>
<keyword evidence="11" id="KW-0411">Iron-sulfur</keyword>
<evidence type="ECO:0000256" key="1">
    <source>
        <dbReference type="ARBA" id="ARBA00001917"/>
    </source>
</evidence>
<dbReference type="CDD" id="cd00504">
    <property type="entry name" value="GXGXG"/>
    <property type="match status" value="1"/>
</dbReference>
<evidence type="ECO:0000259" key="15">
    <source>
        <dbReference type="PROSITE" id="PS51278"/>
    </source>
</evidence>
<dbReference type="Pfam" id="PF00310">
    <property type="entry name" value="GATase_2"/>
    <property type="match status" value="1"/>
</dbReference>
<dbReference type="InterPro" id="IPR050711">
    <property type="entry name" value="ET-N_metabolism_enzyme"/>
</dbReference>
<dbReference type="InterPro" id="IPR013785">
    <property type="entry name" value="Aldolase_TIM"/>
</dbReference>
<dbReference type="Pfam" id="PF04898">
    <property type="entry name" value="Glu_syn_central"/>
    <property type="match status" value="1"/>
</dbReference>
<dbReference type="RefSeq" id="WP_064550602.1">
    <property type="nucleotide sequence ID" value="NZ_LXMA01000006.1"/>
</dbReference>
<dbReference type="SUPFAM" id="SSF69336">
    <property type="entry name" value="Alpha subunit of glutamate synthase, C-terminal domain"/>
    <property type="match status" value="1"/>
</dbReference>
<keyword evidence="6" id="KW-0288">FMN</keyword>
<dbReference type="SUPFAM" id="SSF56235">
    <property type="entry name" value="N-terminal nucleophile aminohydrolases (Ntn hydrolases)"/>
    <property type="match status" value="1"/>
</dbReference>
<accession>A0A1B7KUX1</accession>
<dbReference type="GO" id="GO:0015930">
    <property type="term" value="F:glutamate synthase activity"/>
    <property type="evidence" value="ECO:0007669"/>
    <property type="project" value="InterPro"/>
</dbReference>
<dbReference type="Proteomes" id="UP000078290">
    <property type="component" value="Unassembled WGS sequence"/>
</dbReference>
<dbReference type="OrthoDB" id="9758182at2"/>
<dbReference type="PROSITE" id="PS51278">
    <property type="entry name" value="GATASE_TYPE_2"/>
    <property type="match status" value="1"/>
</dbReference>
<comment type="cofactor">
    <cofactor evidence="1">
        <name>FMN</name>
        <dbReference type="ChEBI" id="CHEBI:58210"/>
    </cofactor>
</comment>
<keyword evidence="9" id="KW-0560">Oxidoreductase</keyword>
<dbReference type="SUPFAM" id="SSF51395">
    <property type="entry name" value="FMN-linked oxidoreductases"/>
    <property type="match status" value="1"/>
</dbReference>
<dbReference type="InterPro" id="IPR029055">
    <property type="entry name" value="Ntn_hydrolases_N"/>
</dbReference>
<dbReference type="PANTHER" id="PTHR11938:SF133">
    <property type="entry name" value="GLUTAMATE SYNTHASE (NADH)"/>
    <property type="match status" value="1"/>
</dbReference>
<keyword evidence="13" id="KW-0003">3Fe-4S</keyword>
<evidence type="ECO:0000256" key="5">
    <source>
        <dbReference type="ARBA" id="ARBA00022630"/>
    </source>
</evidence>
<comment type="similarity">
    <text evidence="3">Belongs to the glutamate synthase family.</text>
</comment>
<evidence type="ECO:0000256" key="9">
    <source>
        <dbReference type="ARBA" id="ARBA00023002"/>
    </source>
</evidence>
<dbReference type="Pfam" id="PF01645">
    <property type="entry name" value="Glu_synthase"/>
    <property type="match status" value="1"/>
</dbReference>
<dbReference type="GO" id="GO:0046872">
    <property type="term" value="F:metal ion binding"/>
    <property type="evidence" value="ECO:0007669"/>
    <property type="project" value="UniProtKB-KW"/>
</dbReference>
<evidence type="ECO:0000256" key="14">
    <source>
        <dbReference type="ARBA" id="ARBA00029440"/>
    </source>
</evidence>
<keyword evidence="7" id="KW-0479">Metal-binding</keyword>
<gene>
    <name evidence="16" type="ORF">A7K69_17530</name>
</gene>
<comment type="cofactor">
    <cofactor evidence="2">
        <name>[3Fe-4S] cluster</name>
        <dbReference type="ChEBI" id="CHEBI:21137"/>
    </cofactor>
</comment>
<evidence type="ECO:0000256" key="12">
    <source>
        <dbReference type="ARBA" id="ARBA00023164"/>
    </source>
</evidence>
<protein>
    <submittedName>
        <fullName evidence="16">Glutamate synthase</fullName>
    </submittedName>
</protein>
<dbReference type="InterPro" id="IPR002489">
    <property type="entry name" value="Glu_synth_asu_C"/>
</dbReference>
<dbReference type="GO" id="GO:0006537">
    <property type="term" value="P:glutamate biosynthetic process"/>
    <property type="evidence" value="ECO:0007669"/>
    <property type="project" value="UniProtKB-KW"/>
</dbReference>
<dbReference type="Pfam" id="PF01493">
    <property type="entry name" value="GXGXG"/>
    <property type="match status" value="1"/>
</dbReference>
<evidence type="ECO:0000256" key="8">
    <source>
        <dbReference type="ARBA" id="ARBA00022962"/>
    </source>
</evidence>
<dbReference type="GO" id="GO:0051538">
    <property type="term" value="F:3 iron, 4 sulfur cluster binding"/>
    <property type="evidence" value="ECO:0007669"/>
    <property type="project" value="UniProtKB-KW"/>
</dbReference>
<name>A0A1B7KUX1_PARTM</name>
<dbReference type="PANTHER" id="PTHR11938">
    <property type="entry name" value="FAD NADPH DEHYDROGENASE/OXIDOREDUCTASE"/>
    <property type="match status" value="1"/>
</dbReference>
<keyword evidence="8" id="KW-0315">Glutamine amidotransferase</keyword>
<evidence type="ECO:0000256" key="10">
    <source>
        <dbReference type="ARBA" id="ARBA00023004"/>
    </source>
</evidence>
<dbReference type="InterPro" id="IPR002932">
    <property type="entry name" value="Glu_synthdom"/>
</dbReference>
<comment type="caution">
    <text evidence="16">The sequence shown here is derived from an EMBL/GenBank/DDBJ whole genome shotgun (WGS) entry which is preliminary data.</text>
</comment>
<keyword evidence="12" id="KW-0314">Glutamate biosynthesis</keyword>
<keyword evidence="10" id="KW-0408">Iron</keyword>
<keyword evidence="4" id="KW-0028">Amino-acid biosynthesis</keyword>
<keyword evidence="5" id="KW-0285">Flavoprotein</keyword>
<dbReference type="Gene3D" id="3.60.20.10">
    <property type="entry name" value="Glutamine Phosphoribosylpyrophosphate, subunit 1, domain 1"/>
    <property type="match status" value="1"/>
</dbReference>
<reference evidence="16" key="1">
    <citation type="submission" date="2016-05" db="EMBL/GenBank/DDBJ databases">
        <authorList>
            <person name="Lavstsen T."/>
            <person name="Jespersen J.S."/>
        </authorList>
    </citation>
    <scope>NUCLEOTIDE SEQUENCE [LARGE SCALE GENOMIC DNA]</scope>
    <source>
        <strain evidence="16">W-2</strain>
    </source>
</reference>
<proteinExistence type="inferred from homology"/>
<feature type="domain" description="Glutamine amidotransferase type-2" evidence="15">
    <location>
        <begin position="21"/>
        <end position="390"/>
    </location>
</feature>
<organism evidence="16">
    <name type="scientific">Parageobacillus thermoglucosidasius</name>
    <name type="common">Geobacillus thermoglucosidasius</name>
    <dbReference type="NCBI Taxonomy" id="1426"/>
    <lineage>
        <taxon>Bacteria</taxon>
        <taxon>Bacillati</taxon>
        <taxon>Bacillota</taxon>
        <taxon>Bacilli</taxon>
        <taxon>Bacillales</taxon>
        <taxon>Anoxybacillaceae</taxon>
        <taxon>Parageobacillus</taxon>
    </lineage>
</organism>
<evidence type="ECO:0000256" key="2">
    <source>
        <dbReference type="ARBA" id="ARBA00001927"/>
    </source>
</evidence>
<dbReference type="InterPro" id="IPR006982">
    <property type="entry name" value="Glu_synth_centr_N"/>
</dbReference>